<dbReference type="EMBL" id="JBBNAG010000013">
    <property type="protein sequence ID" value="KAK9083244.1"/>
    <property type="molecule type" value="Genomic_DNA"/>
</dbReference>
<reference evidence="2 3" key="1">
    <citation type="submission" date="2024-01" db="EMBL/GenBank/DDBJ databases">
        <title>Genome assemblies of Stephania.</title>
        <authorList>
            <person name="Yang L."/>
        </authorList>
    </citation>
    <scope>NUCLEOTIDE SEQUENCE [LARGE SCALE GENOMIC DNA]</scope>
    <source>
        <strain evidence="2">JXDWG</strain>
        <tissue evidence="2">Leaf</tissue>
    </source>
</reference>
<evidence type="ECO:0000313" key="3">
    <source>
        <dbReference type="Proteomes" id="UP001419268"/>
    </source>
</evidence>
<feature type="compositionally biased region" description="Basic and acidic residues" evidence="1">
    <location>
        <begin position="86"/>
        <end position="102"/>
    </location>
</feature>
<accession>A0AAP0E5W9</accession>
<dbReference type="Proteomes" id="UP001419268">
    <property type="component" value="Unassembled WGS sequence"/>
</dbReference>
<gene>
    <name evidence="2" type="ORF">Scep_029715</name>
</gene>
<keyword evidence="3" id="KW-1185">Reference proteome</keyword>
<protein>
    <submittedName>
        <fullName evidence="2">Uncharacterized protein</fullName>
    </submittedName>
</protein>
<proteinExistence type="predicted"/>
<organism evidence="2 3">
    <name type="scientific">Stephania cephalantha</name>
    <dbReference type="NCBI Taxonomy" id="152367"/>
    <lineage>
        <taxon>Eukaryota</taxon>
        <taxon>Viridiplantae</taxon>
        <taxon>Streptophyta</taxon>
        <taxon>Embryophyta</taxon>
        <taxon>Tracheophyta</taxon>
        <taxon>Spermatophyta</taxon>
        <taxon>Magnoliopsida</taxon>
        <taxon>Ranunculales</taxon>
        <taxon>Menispermaceae</taxon>
        <taxon>Menispermoideae</taxon>
        <taxon>Cissampelideae</taxon>
        <taxon>Stephania</taxon>
    </lineage>
</organism>
<name>A0AAP0E5W9_9MAGN</name>
<sequence length="116" mass="13399">MIDYDQLEEMAMLEINRQNGMPKEINQQETERRNIFKYIGDIDDDLIRALFEPGNEANVQTLGIIDPQLGTRANDEANQAQGMETNVRENTREGEQPQREETSIVERVAQINHQIL</sequence>
<feature type="region of interest" description="Disordered" evidence="1">
    <location>
        <begin position="78"/>
        <end position="102"/>
    </location>
</feature>
<evidence type="ECO:0000313" key="2">
    <source>
        <dbReference type="EMBL" id="KAK9083244.1"/>
    </source>
</evidence>
<dbReference type="AlphaFoldDB" id="A0AAP0E5W9"/>
<comment type="caution">
    <text evidence="2">The sequence shown here is derived from an EMBL/GenBank/DDBJ whole genome shotgun (WGS) entry which is preliminary data.</text>
</comment>
<evidence type="ECO:0000256" key="1">
    <source>
        <dbReference type="SAM" id="MobiDB-lite"/>
    </source>
</evidence>